<dbReference type="PROSITE" id="PS51125">
    <property type="entry name" value="NHL"/>
    <property type="match status" value="2"/>
</dbReference>
<evidence type="ECO:0000313" key="3">
    <source>
        <dbReference type="EMBL" id="EEN63973.1"/>
    </source>
</evidence>
<feature type="repeat" description="NHL" evidence="2">
    <location>
        <begin position="1"/>
        <end position="40"/>
    </location>
</feature>
<dbReference type="InterPro" id="IPR001258">
    <property type="entry name" value="NHL_repeat"/>
</dbReference>
<dbReference type="InterPro" id="IPR011042">
    <property type="entry name" value="6-blade_b-propeller_TolB-like"/>
</dbReference>
<evidence type="ECO:0000256" key="2">
    <source>
        <dbReference type="PROSITE-ProRule" id="PRU00504"/>
    </source>
</evidence>
<dbReference type="SUPFAM" id="SSF63829">
    <property type="entry name" value="Calcium-dependent phosphotriesterase"/>
    <property type="match status" value="1"/>
</dbReference>
<evidence type="ECO:0000256" key="1">
    <source>
        <dbReference type="ARBA" id="ARBA00022737"/>
    </source>
</evidence>
<dbReference type="AlphaFoldDB" id="C3Y6L3"/>
<reference evidence="3" key="1">
    <citation type="journal article" date="2008" name="Nature">
        <title>The amphioxus genome and the evolution of the chordate karyotype.</title>
        <authorList>
            <consortium name="US DOE Joint Genome Institute (JGI-PGF)"/>
            <person name="Putnam N.H."/>
            <person name="Butts T."/>
            <person name="Ferrier D.E.K."/>
            <person name="Furlong R.F."/>
            <person name="Hellsten U."/>
            <person name="Kawashima T."/>
            <person name="Robinson-Rechavi M."/>
            <person name="Shoguchi E."/>
            <person name="Terry A."/>
            <person name="Yu J.-K."/>
            <person name="Benito-Gutierrez E.L."/>
            <person name="Dubchak I."/>
            <person name="Garcia-Fernandez J."/>
            <person name="Gibson-Brown J.J."/>
            <person name="Grigoriev I.V."/>
            <person name="Horton A.C."/>
            <person name="de Jong P.J."/>
            <person name="Jurka J."/>
            <person name="Kapitonov V.V."/>
            <person name="Kohara Y."/>
            <person name="Kuroki Y."/>
            <person name="Lindquist E."/>
            <person name="Lucas S."/>
            <person name="Osoegawa K."/>
            <person name="Pennacchio L.A."/>
            <person name="Salamov A.A."/>
            <person name="Satou Y."/>
            <person name="Sauka-Spengler T."/>
            <person name="Schmutz J."/>
            <person name="Shin-I T."/>
            <person name="Toyoda A."/>
            <person name="Bronner-Fraser M."/>
            <person name="Fujiyama A."/>
            <person name="Holland L.Z."/>
            <person name="Holland P.W.H."/>
            <person name="Satoh N."/>
            <person name="Rokhsar D.S."/>
        </authorList>
    </citation>
    <scope>NUCLEOTIDE SEQUENCE [LARGE SCALE GENOMIC DNA]</scope>
    <source>
        <strain evidence="3">S238N-H82</strain>
        <tissue evidence="3">Testes</tissue>
    </source>
</reference>
<gene>
    <name evidence="3" type="ORF">BRAFLDRAFT_162388</name>
</gene>
<accession>C3Y6L3</accession>
<name>C3Y6L3_BRAFL</name>
<dbReference type="EMBL" id="GG666488">
    <property type="protein sequence ID" value="EEN63973.1"/>
    <property type="molecule type" value="Genomic_DNA"/>
</dbReference>
<proteinExistence type="predicted"/>
<feature type="non-terminal residue" evidence="3">
    <location>
        <position position="1"/>
    </location>
</feature>
<dbReference type="STRING" id="7739.C3Y6L3"/>
<dbReference type="Pfam" id="PF01436">
    <property type="entry name" value="NHL"/>
    <property type="match status" value="1"/>
</dbReference>
<keyword evidence="1" id="KW-0677">Repeat</keyword>
<dbReference type="InterPro" id="IPR050952">
    <property type="entry name" value="TRIM-NHL_E3_ligases"/>
</dbReference>
<dbReference type="FunFam" id="2.120.10.30:FF:000176">
    <property type="entry name" value="Uncharacterized protein"/>
    <property type="match status" value="1"/>
</dbReference>
<dbReference type="Gene3D" id="2.120.10.30">
    <property type="entry name" value="TolB, C-terminal domain"/>
    <property type="match status" value="1"/>
</dbReference>
<evidence type="ECO:0008006" key="4">
    <source>
        <dbReference type="Google" id="ProtNLM"/>
    </source>
</evidence>
<sequence length="90" mass="10019">GGNGKTPGKFMLPWGVAVSTDNEIYVADVENKRIQVYTLDGDQLFQFGTKGRDEGQLWVPKGICTDSSGNIFVSNLKNRRIDMFTSRGKF</sequence>
<dbReference type="InParanoid" id="C3Y6L3"/>
<feature type="repeat" description="NHL" evidence="2">
    <location>
        <begin position="44"/>
        <end position="87"/>
    </location>
</feature>
<dbReference type="PANTHER" id="PTHR24104">
    <property type="entry name" value="E3 UBIQUITIN-PROTEIN LIGASE NHLRC1-RELATED"/>
    <property type="match status" value="1"/>
</dbReference>
<protein>
    <recommendedName>
        <fullName evidence="4">SMP-30/Gluconolactonase/LRE-like region domain-containing protein</fullName>
    </recommendedName>
</protein>
<dbReference type="eggNOG" id="KOG2177">
    <property type="taxonomic scope" value="Eukaryota"/>
</dbReference>
<organism>
    <name type="scientific">Branchiostoma floridae</name>
    <name type="common">Florida lancelet</name>
    <name type="synonym">Amphioxus</name>
    <dbReference type="NCBI Taxonomy" id="7739"/>
    <lineage>
        <taxon>Eukaryota</taxon>
        <taxon>Metazoa</taxon>
        <taxon>Chordata</taxon>
        <taxon>Cephalochordata</taxon>
        <taxon>Leptocardii</taxon>
        <taxon>Amphioxiformes</taxon>
        <taxon>Branchiostomatidae</taxon>
        <taxon>Branchiostoma</taxon>
    </lineage>
</organism>
<dbReference type="PANTHER" id="PTHR24104:SF50">
    <property type="entry name" value="SMP-30_GLUCONOLACTONASE_LRE-LIKE REGION DOMAIN-CONTAINING PROTEIN"/>
    <property type="match status" value="1"/>
</dbReference>
<dbReference type="CDD" id="cd05819">
    <property type="entry name" value="NHL"/>
    <property type="match status" value="1"/>
</dbReference>
<feature type="non-terminal residue" evidence="3">
    <location>
        <position position="90"/>
    </location>
</feature>